<gene>
    <name evidence="1" type="ORF">F1C79_24265</name>
</gene>
<dbReference type="OrthoDB" id="8617687at2"/>
<keyword evidence="2" id="KW-1185">Reference proteome</keyword>
<name>A0A9X7N687_PSEDE</name>
<dbReference type="AlphaFoldDB" id="A0A9X7N687"/>
<organism evidence="1 2">
    <name type="scientific">Pseudomonas denitrificans</name>
    <dbReference type="NCBI Taxonomy" id="43306"/>
    <lineage>
        <taxon>Bacteria</taxon>
        <taxon>Pseudomonadati</taxon>
        <taxon>Pseudomonadota</taxon>
        <taxon>Gammaproteobacteria</taxon>
        <taxon>Pseudomonadales</taxon>
        <taxon>Pseudomonadaceae</taxon>
        <taxon>Halopseudomonas</taxon>
    </lineage>
</organism>
<dbReference type="KEGG" id="pden:F1C79_24265"/>
<proteinExistence type="predicted"/>
<accession>A0A9X7N687</accession>
<dbReference type="RefSeq" id="WP_151188807.1">
    <property type="nucleotide sequence ID" value="NZ_CP043626.1"/>
</dbReference>
<dbReference type="EMBL" id="CP043626">
    <property type="protein sequence ID" value="QEY74480.1"/>
    <property type="molecule type" value="Genomic_DNA"/>
</dbReference>
<dbReference type="Proteomes" id="UP000326659">
    <property type="component" value="Chromosome"/>
</dbReference>
<protein>
    <submittedName>
        <fullName evidence="1">Uncharacterized protein</fullName>
    </submittedName>
</protein>
<sequence length="127" mass="14435">MDIKFDSPVKFSMEILEFDERTPSMKVSISLEVRGFKYGFSVVTTLWLECDAFDEFLSALKRRSASILVDMERAFELKIDFSEGSLVWNVSEADLNGGSSLIKGKRPISDDELACLVGAFDSYPKWW</sequence>
<evidence type="ECO:0000313" key="1">
    <source>
        <dbReference type="EMBL" id="QEY74480.1"/>
    </source>
</evidence>
<reference evidence="1 2" key="1">
    <citation type="submission" date="2019-09" db="EMBL/GenBank/DDBJ databases">
        <title>Prosopis cineraria nodule microbiome.</title>
        <authorList>
            <person name="Chaluvadi S.R."/>
            <person name="Ali R."/>
            <person name="Wang X."/>
        </authorList>
    </citation>
    <scope>NUCLEOTIDE SEQUENCE [LARGE SCALE GENOMIC DNA]</scope>
    <source>
        <strain evidence="1 2">BG1</strain>
    </source>
</reference>
<evidence type="ECO:0000313" key="2">
    <source>
        <dbReference type="Proteomes" id="UP000326659"/>
    </source>
</evidence>